<dbReference type="AlphaFoldDB" id="X1GEV9"/>
<feature type="non-terminal residue" evidence="1">
    <location>
        <position position="282"/>
    </location>
</feature>
<organism evidence="1">
    <name type="scientific">marine sediment metagenome</name>
    <dbReference type="NCBI Taxonomy" id="412755"/>
    <lineage>
        <taxon>unclassified sequences</taxon>
        <taxon>metagenomes</taxon>
        <taxon>ecological metagenomes</taxon>
    </lineage>
</organism>
<protein>
    <recommendedName>
        <fullName evidence="2">RapA2 cadherin-like domain-containing protein</fullName>
    </recommendedName>
</protein>
<comment type="caution">
    <text evidence="1">The sequence shown here is derived from an EMBL/GenBank/DDBJ whole genome shotgun (WGS) entry which is preliminary data.</text>
</comment>
<accession>X1GEV9</accession>
<feature type="non-terminal residue" evidence="1">
    <location>
        <position position="1"/>
    </location>
</feature>
<reference evidence="1" key="1">
    <citation type="journal article" date="2014" name="Front. Microbiol.">
        <title>High frequency of phylogenetically diverse reductive dehalogenase-homologous genes in deep subseafloor sedimentary metagenomes.</title>
        <authorList>
            <person name="Kawai M."/>
            <person name="Futagami T."/>
            <person name="Toyoda A."/>
            <person name="Takaki Y."/>
            <person name="Nishi S."/>
            <person name="Hori S."/>
            <person name="Arai W."/>
            <person name="Tsubouchi T."/>
            <person name="Morono Y."/>
            <person name="Uchiyama I."/>
            <person name="Ito T."/>
            <person name="Fujiyama A."/>
            <person name="Inagaki F."/>
            <person name="Takami H."/>
        </authorList>
    </citation>
    <scope>NUCLEOTIDE SEQUENCE</scope>
    <source>
        <strain evidence="1">Expedition CK06-06</strain>
    </source>
</reference>
<dbReference type="EMBL" id="BARU01011015">
    <property type="protein sequence ID" value="GAH40134.1"/>
    <property type="molecule type" value="Genomic_DNA"/>
</dbReference>
<proteinExistence type="predicted"/>
<name>X1GEV9_9ZZZZ</name>
<sequence length="282" mass="29003">DVETADADIVWSYSTLTNLTVSIVAQVATIGVVDGNWNGSELITFTATDEGALFASDDATFTVTGVNDPPVVGDIPSETIAEGGTFATISLDGYVTDVETADADIVWSYSTLTNLTVSIVAQVATIGVVDGNWNGSELITFTATDEGTLFASDDATFTVTGVNDPPVVGDIPSETIAEGGTFATISLDGYVTDVETADADIVWSYSTLTNLTVSIVAQVATIGVVDGNWNGSELITFTATDEGTLFASDDATFTVTGVNDPPVVGDIPSETIAEGGTFATIS</sequence>
<gene>
    <name evidence="1" type="ORF">S03H2_20813</name>
</gene>
<evidence type="ECO:0008006" key="2">
    <source>
        <dbReference type="Google" id="ProtNLM"/>
    </source>
</evidence>
<evidence type="ECO:0000313" key="1">
    <source>
        <dbReference type="EMBL" id="GAH40134.1"/>
    </source>
</evidence>